<dbReference type="AlphaFoldDB" id="A0A9P9BN77"/>
<dbReference type="GeneID" id="70192119"/>
<reference evidence="2" key="1">
    <citation type="journal article" date="2021" name="Nat. Commun.">
        <title>Genetic determinants of endophytism in the Arabidopsis root mycobiome.</title>
        <authorList>
            <person name="Mesny F."/>
            <person name="Miyauchi S."/>
            <person name="Thiergart T."/>
            <person name="Pickel B."/>
            <person name="Atanasova L."/>
            <person name="Karlsson M."/>
            <person name="Huettel B."/>
            <person name="Barry K.W."/>
            <person name="Haridas S."/>
            <person name="Chen C."/>
            <person name="Bauer D."/>
            <person name="Andreopoulos W."/>
            <person name="Pangilinan J."/>
            <person name="LaButti K."/>
            <person name="Riley R."/>
            <person name="Lipzen A."/>
            <person name="Clum A."/>
            <person name="Drula E."/>
            <person name="Henrissat B."/>
            <person name="Kohler A."/>
            <person name="Grigoriev I.V."/>
            <person name="Martin F.M."/>
            <person name="Hacquard S."/>
        </authorList>
    </citation>
    <scope>NUCLEOTIDE SEQUENCE</scope>
    <source>
        <strain evidence="2">MPI-CAGE-CH-0230</strain>
    </source>
</reference>
<evidence type="ECO:0000313" key="3">
    <source>
        <dbReference type="Proteomes" id="UP000756346"/>
    </source>
</evidence>
<organism evidence="2 3">
    <name type="scientific">Microdochium trichocladiopsis</name>
    <dbReference type="NCBI Taxonomy" id="1682393"/>
    <lineage>
        <taxon>Eukaryota</taxon>
        <taxon>Fungi</taxon>
        <taxon>Dikarya</taxon>
        <taxon>Ascomycota</taxon>
        <taxon>Pezizomycotina</taxon>
        <taxon>Sordariomycetes</taxon>
        <taxon>Xylariomycetidae</taxon>
        <taxon>Xylariales</taxon>
        <taxon>Microdochiaceae</taxon>
        <taxon>Microdochium</taxon>
    </lineage>
</organism>
<proteinExistence type="predicted"/>
<sequence>MFHPADGGTLSSPLRKMEDSSWQAVCLQVNNRETRTTTLLTTRALRIDTKKLPRGSGSPRGRSDGWQSLVRRRHPSRFGARARVMWSLRRKDDRKNRQKVWAWYPGVHWACAWSSQPAGLQNRAGHAAANKSGCRPCPLRACWSQSEAAMLQAWTDVSDVSDERLSPGPAKRSQPQSPPGDQAQLHSPRPPHEAAASSPVLADETSVLIVRTIPAYLGIVFKSRLYLVLYHKSSSRPVSWPTCCTGEHVDVRVVAIGCWSHLERALTRLAASTLLIGSAISSPLRLQIIVVC</sequence>
<dbReference type="Proteomes" id="UP000756346">
    <property type="component" value="Unassembled WGS sequence"/>
</dbReference>
<dbReference type="RefSeq" id="XP_046012656.1">
    <property type="nucleotide sequence ID" value="XM_046162573.1"/>
</dbReference>
<evidence type="ECO:0000256" key="1">
    <source>
        <dbReference type="SAM" id="MobiDB-lite"/>
    </source>
</evidence>
<feature type="region of interest" description="Disordered" evidence="1">
    <location>
        <begin position="49"/>
        <end position="72"/>
    </location>
</feature>
<protein>
    <submittedName>
        <fullName evidence="2">Uncharacterized protein</fullName>
    </submittedName>
</protein>
<comment type="caution">
    <text evidence="2">The sequence shown here is derived from an EMBL/GenBank/DDBJ whole genome shotgun (WGS) entry which is preliminary data.</text>
</comment>
<dbReference type="EMBL" id="JAGTJQ010000005">
    <property type="protein sequence ID" value="KAH7030976.1"/>
    <property type="molecule type" value="Genomic_DNA"/>
</dbReference>
<keyword evidence="3" id="KW-1185">Reference proteome</keyword>
<evidence type="ECO:0000313" key="2">
    <source>
        <dbReference type="EMBL" id="KAH7030976.1"/>
    </source>
</evidence>
<feature type="region of interest" description="Disordered" evidence="1">
    <location>
        <begin position="161"/>
        <end position="197"/>
    </location>
</feature>
<accession>A0A9P9BN77</accession>
<name>A0A9P9BN77_9PEZI</name>
<gene>
    <name evidence="2" type="ORF">B0I36DRAFT_431197</name>
</gene>